<evidence type="ECO:0000256" key="2">
    <source>
        <dbReference type="ARBA" id="ARBA00022670"/>
    </source>
</evidence>
<dbReference type="Pfam" id="PF21646">
    <property type="entry name" value="ACTMAP-like_C"/>
    <property type="match status" value="1"/>
</dbReference>
<dbReference type="PANTHER" id="PTHR28631:SF1">
    <property type="entry name" value="ACTIN MATURATION PROTEASE"/>
    <property type="match status" value="1"/>
</dbReference>
<dbReference type="EMBL" id="CASHTH010002074">
    <property type="protein sequence ID" value="CAI8024413.1"/>
    <property type="molecule type" value="Genomic_DNA"/>
</dbReference>
<comment type="similarity">
    <text evidence="4">Belongs to the ACTMAP family.</text>
</comment>
<accession>A0AA35WK39</accession>
<name>A0AA35WK39_GEOBA</name>
<dbReference type="GO" id="GO:0006508">
    <property type="term" value="P:proteolysis"/>
    <property type="evidence" value="ECO:0007669"/>
    <property type="project" value="UniProtKB-KW"/>
</dbReference>
<reference evidence="9" key="1">
    <citation type="submission" date="2023-03" db="EMBL/GenBank/DDBJ databases">
        <authorList>
            <person name="Steffen K."/>
            <person name="Cardenas P."/>
        </authorList>
    </citation>
    <scope>NUCLEOTIDE SEQUENCE</scope>
</reference>
<proteinExistence type="inferred from homology"/>
<dbReference type="AlphaFoldDB" id="A0AA35WK39"/>
<evidence type="ECO:0000313" key="9">
    <source>
        <dbReference type="EMBL" id="CAI8024413.1"/>
    </source>
</evidence>
<keyword evidence="10" id="KW-1185">Reference proteome</keyword>
<keyword evidence="3" id="KW-0378">Hydrolase</keyword>
<dbReference type="GO" id="GO:0004177">
    <property type="term" value="F:aminopeptidase activity"/>
    <property type="evidence" value="ECO:0007669"/>
    <property type="project" value="UniProtKB-KW"/>
</dbReference>
<feature type="compositionally biased region" description="Pro residues" evidence="8">
    <location>
        <begin position="1"/>
        <end position="16"/>
    </location>
</feature>
<dbReference type="InterPro" id="IPR040043">
    <property type="entry name" value="ACTMAP"/>
</dbReference>
<dbReference type="Proteomes" id="UP001174909">
    <property type="component" value="Unassembled WGS sequence"/>
</dbReference>
<feature type="region of interest" description="Disordered" evidence="8">
    <location>
        <begin position="1"/>
        <end position="21"/>
    </location>
</feature>
<evidence type="ECO:0000256" key="6">
    <source>
        <dbReference type="ARBA" id="ARBA00034908"/>
    </source>
</evidence>
<keyword evidence="2" id="KW-0645">Protease</keyword>
<gene>
    <name evidence="9" type="ORF">GBAR_LOCUS14175</name>
</gene>
<keyword evidence="1" id="KW-0031">Aminopeptidase</keyword>
<evidence type="ECO:0000256" key="3">
    <source>
        <dbReference type="ARBA" id="ARBA00022801"/>
    </source>
</evidence>
<sequence>MAVPIPPPAPPPPRFPSPQTTVAANAPSLAEEIGYLVEPLCNRANEQDKSVYSLVHDVNPVLQQGPMCGLVALSIASQLLTGVAYPPHKLLSSARGRGYSVNGEMFSAQHLLDLAISELQCTGTLVNTSTVNTGDILTAIAERSALVVPYDADKDHSPCLARGHRAHWATLVGFAILAKSPPSVTPRTHIELSPVEFKIEPFQELKSDEVYVFARQGKSRHLGLWGLPGLLESNANLMDAGDRRSPTHYVIPSHGLCQSLASLILHLITY</sequence>
<evidence type="ECO:0000313" key="10">
    <source>
        <dbReference type="Proteomes" id="UP001174909"/>
    </source>
</evidence>
<protein>
    <recommendedName>
        <fullName evidence="5">Actin maturation protease</fullName>
    </recommendedName>
    <alternativeName>
        <fullName evidence="6">Actin aminopeptidase ACTMAP</fullName>
    </alternativeName>
</protein>
<evidence type="ECO:0000256" key="7">
    <source>
        <dbReference type="ARBA" id="ARBA00049041"/>
    </source>
</evidence>
<dbReference type="PANTHER" id="PTHR28631">
    <property type="entry name" value="UPF0692 PROTEIN C19ORF54"/>
    <property type="match status" value="1"/>
</dbReference>
<evidence type="ECO:0000256" key="4">
    <source>
        <dbReference type="ARBA" id="ARBA00034725"/>
    </source>
</evidence>
<organism evidence="9 10">
    <name type="scientific">Geodia barretti</name>
    <name type="common">Barrett's horny sponge</name>
    <dbReference type="NCBI Taxonomy" id="519541"/>
    <lineage>
        <taxon>Eukaryota</taxon>
        <taxon>Metazoa</taxon>
        <taxon>Porifera</taxon>
        <taxon>Demospongiae</taxon>
        <taxon>Heteroscleromorpha</taxon>
        <taxon>Tetractinellida</taxon>
        <taxon>Astrophorina</taxon>
        <taxon>Geodiidae</taxon>
        <taxon>Geodia</taxon>
    </lineage>
</organism>
<comment type="catalytic activity">
    <reaction evidence="7">
        <text>N-terminal N(alpha)-acetyl-L-cysteinyl-L-aspartyl-[protein] + H2O = N-terminal L-aspartyl-[protein] + N-acetyl-L-cysteine</text>
        <dbReference type="Rhea" id="RHEA:74579"/>
        <dbReference type="Rhea" id="RHEA-COMP:12669"/>
        <dbReference type="Rhea" id="RHEA-COMP:18395"/>
        <dbReference type="ChEBI" id="CHEBI:15377"/>
        <dbReference type="ChEBI" id="CHEBI:64720"/>
        <dbReference type="ChEBI" id="CHEBI:78236"/>
        <dbReference type="ChEBI" id="CHEBI:193599"/>
    </reaction>
    <physiologicalReaction direction="left-to-right" evidence="7">
        <dbReference type="Rhea" id="RHEA:74580"/>
    </physiologicalReaction>
</comment>
<evidence type="ECO:0000256" key="1">
    <source>
        <dbReference type="ARBA" id="ARBA00022438"/>
    </source>
</evidence>
<comment type="caution">
    <text evidence="9">The sequence shown here is derived from an EMBL/GenBank/DDBJ whole genome shotgun (WGS) entry which is preliminary data.</text>
</comment>
<evidence type="ECO:0000256" key="8">
    <source>
        <dbReference type="SAM" id="MobiDB-lite"/>
    </source>
</evidence>
<evidence type="ECO:0000256" key="5">
    <source>
        <dbReference type="ARBA" id="ARBA00034848"/>
    </source>
</evidence>